<evidence type="ECO:0000313" key="3">
    <source>
        <dbReference type="EMBL" id="MCY0963743.1"/>
    </source>
</evidence>
<sequence length="155" mass="16726">MRMIKMLVGALAFAPLMAFAQVSLTTTAFHIVAVKQADGSVTEEWQKPENIVPGDLVGYRIHYVNSGKETATDVVVNNPVPDNTEYVVNSAAGMNSQITYSADQGKKFARAAELTVEENGAQRPAKASEITHIRWSINSVAAGSSGDVEFKVRVK</sequence>
<keyword evidence="4" id="KW-1185">Reference proteome</keyword>
<dbReference type="Proteomes" id="UP001150830">
    <property type="component" value="Unassembled WGS sequence"/>
</dbReference>
<dbReference type="NCBIfam" id="TIGR01451">
    <property type="entry name" value="B_ant_repeat"/>
    <property type="match status" value="1"/>
</dbReference>
<keyword evidence="1" id="KW-0732">Signal</keyword>
<dbReference type="InterPro" id="IPR001434">
    <property type="entry name" value="OmcB-like_DUF11"/>
</dbReference>
<name>A0A9X3IS35_9GAMM</name>
<organism evidence="3 4">
    <name type="scientific">Parathalassolituus penaei</name>
    <dbReference type="NCBI Taxonomy" id="2997323"/>
    <lineage>
        <taxon>Bacteria</taxon>
        <taxon>Pseudomonadati</taxon>
        <taxon>Pseudomonadota</taxon>
        <taxon>Gammaproteobacteria</taxon>
        <taxon>Oceanospirillales</taxon>
        <taxon>Oceanospirillaceae</taxon>
        <taxon>Parathalassolituus</taxon>
    </lineage>
</organism>
<feature type="signal peptide" evidence="1">
    <location>
        <begin position="1"/>
        <end position="20"/>
    </location>
</feature>
<proteinExistence type="predicted"/>
<feature type="chain" id="PRO_5040762093" description="DUF11 domain-containing protein" evidence="1">
    <location>
        <begin position="21"/>
        <end position="155"/>
    </location>
</feature>
<comment type="caution">
    <text evidence="3">The sequence shown here is derived from an EMBL/GenBank/DDBJ whole genome shotgun (WGS) entry which is preliminary data.</text>
</comment>
<dbReference type="RefSeq" id="WP_283171962.1">
    <property type="nucleotide sequence ID" value="NZ_JAPNOA010000005.1"/>
</dbReference>
<reference evidence="3" key="1">
    <citation type="submission" date="2022-11" db="EMBL/GenBank/DDBJ databases">
        <title>Parathalassolutuus dongxingensis gen. nov., sp. nov., a novel member of family Oceanospirillaceae isolated from a coastal shrimp pond in Guangxi, China.</title>
        <authorList>
            <person name="Chen H."/>
        </authorList>
    </citation>
    <scope>NUCLEOTIDE SEQUENCE</scope>
    <source>
        <strain evidence="3">G-43</strain>
    </source>
</reference>
<accession>A0A9X3IS35</accession>
<dbReference type="AlphaFoldDB" id="A0A9X3IS35"/>
<gene>
    <name evidence="3" type="ORF">OUO13_00900</name>
</gene>
<feature type="domain" description="DUF11" evidence="2">
    <location>
        <begin position="48"/>
        <end position="135"/>
    </location>
</feature>
<dbReference type="Gene3D" id="2.60.40.10">
    <property type="entry name" value="Immunoglobulins"/>
    <property type="match status" value="1"/>
</dbReference>
<dbReference type="EMBL" id="JAPNOA010000005">
    <property type="protein sequence ID" value="MCY0963743.1"/>
    <property type="molecule type" value="Genomic_DNA"/>
</dbReference>
<evidence type="ECO:0000259" key="2">
    <source>
        <dbReference type="Pfam" id="PF01345"/>
    </source>
</evidence>
<protein>
    <recommendedName>
        <fullName evidence="2">DUF11 domain-containing protein</fullName>
    </recommendedName>
</protein>
<evidence type="ECO:0000313" key="4">
    <source>
        <dbReference type="Proteomes" id="UP001150830"/>
    </source>
</evidence>
<dbReference type="Pfam" id="PF01345">
    <property type="entry name" value="DUF11"/>
    <property type="match status" value="1"/>
</dbReference>
<evidence type="ECO:0000256" key="1">
    <source>
        <dbReference type="SAM" id="SignalP"/>
    </source>
</evidence>
<dbReference type="InterPro" id="IPR047589">
    <property type="entry name" value="DUF11_rpt"/>
</dbReference>
<dbReference type="InterPro" id="IPR013783">
    <property type="entry name" value="Ig-like_fold"/>
</dbReference>